<keyword evidence="4 6" id="KW-0819">tRNA processing</keyword>
<accession>A0A518K419</accession>
<protein>
    <recommendedName>
        <fullName evidence="6">Ribonuclease PH</fullName>
        <shortName evidence="6">RNase PH</shortName>
        <ecNumber evidence="6">2.7.7.56</ecNumber>
    </recommendedName>
    <alternativeName>
        <fullName evidence="6">tRNA nucleotidyltransferase</fullName>
    </alternativeName>
</protein>
<comment type="similarity">
    <text evidence="1 6">Belongs to the RNase PH family.</text>
</comment>
<comment type="subunit">
    <text evidence="6">Homohexameric ring arranged as a trimer of dimers.</text>
</comment>
<dbReference type="SUPFAM" id="SSF54211">
    <property type="entry name" value="Ribosomal protein S5 domain 2-like"/>
    <property type="match status" value="1"/>
</dbReference>
<keyword evidence="5" id="KW-0694">RNA-binding</keyword>
<keyword evidence="3 6" id="KW-0820">tRNA-binding</keyword>
<dbReference type="PANTHER" id="PTHR11953">
    <property type="entry name" value="EXOSOME COMPLEX COMPONENT"/>
    <property type="match status" value="1"/>
</dbReference>
<proteinExistence type="inferred from homology"/>
<dbReference type="InterPro" id="IPR002381">
    <property type="entry name" value="RNase_PH_bac-type"/>
</dbReference>
<evidence type="ECO:0000259" key="7">
    <source>
        <dbReference type="Pfam" id="PF01138"/>
    </source>
</evidence>
<dbReference type="HAMAP" id="MF_00564">
    <property type="entry name" value="RNase_PH"/>
    <property type="match status" value="1"/>
</dbReference>
<comment type="function">
    <text evidence="6">Phosphorolytic 3'-5' exoribonuclease that plays an important role in tRNA 3'-end maturation. Removes nucleotide residues following the 3'-CCA terminus of tRNAs; can also add nucleotides to the ends of RNA molecules by using nucleoside diphosphates as substrates, but this may not be physiologically important. Probably plays a role in initiation of 16S rRNA degradation (leading to ribosome degradation) during starvation.</text>
</comment>
<dbReference type="PANTHER" id="PTHR11953:SF0">
    <property type="entry name" value="EXOSOME COMPLEX COMPONENT RRP41"/>
    <property type="match status" value="1"/>
</dbReference>
<dbReference type="InterPro" id="IPR001247">
    <property type="entry name" value="ExoRNase_PH_dom1"/>
</dbReference>
<dbReference type="GO" id="GO:0000175">
    <property type="term" value="F:3'-5'-RNA exonuclease activity"/>
    <property type="evidence" value="ECO:0007669"/>
    <property type="project" value="UniProtKB-UniRule"/>
</dbReference>
<feature type="domain" description="Exoribonuclease phosphorolytic" evidence="8">
    <location>
        <begin position="185"/>
        <end position="251"/>
    </location>
</feature>
<evidence type="ECO:0000259" key="8">
    <source>
        <dbReference type="Pfam" id="PF03725"/>
    </source>
</evidence>
<feature type="domain" description="Exoribonuclease phosphorolytic" evidence="7">
    <location>
        <begin position="32"/>
        <end position="157"/>
    </location>
</feature>
<dbReference type="Gene3D" id="3.30.230.70">
    <property type="entry name" value="GHMP Kinase, N-terminal domain"/>
    <property type="match status" value="1"/>
</dbReference>
<evidence type="ECO:0000256" key="3">
    <source>
        <dbReference type="ARBA" id="ARBA00022555"/>
    </source>
</evidence>
<dbReference type="SUPFAM" id="SSF55666">
    <property type="entry name" value="Ribonuclease PH domain 2-like"/>
    <property type="match status" value="1"/>
</dbReference>
<dbReference type="NCBIfam" id="TIGR01966">
    <property type="entry name" value="RNasePH"/>
    <property type="match status" value="1"/>
</dbReference>
<dbReference type="FunFam" id="3.30.230.70:FF:000003">
    <property type="entry name" value="Ribonuclease PH"/>
    <property type="match status" value="1"/>
</dbReference>
<dbReference type="GO" id="GO:0000049">
    <property type="term" value="F:tRNA binding"/>
    <property type="evidence" value="ECO:0007669"/>
    <property type="project" value="UniProtKB-UniRule"/>
</dbReference>
<dbReference type="EMBL" id="CP036349">
    <property type="protein sequence ID" value="QDV72546.1"/>
    <property type="molecule type" value="Genomic_DNA"/>
</dbReference>
<comment type="catalytic activity">
    <reaction evidence="6">
        <text>tRNA(n+1) + phosphate = tRNA(n) + a ribonucleoside 5'-diphosphate</text>
        <dbReference type="Rhea" id="RHEA:10628"/>
        <dbReference type="Rhea" id="RHEA-COMP:17343"/>
        <dbReference type="Rhea" id="RHEA-COMP:17344"/>
        <dbReference type="ChEBI" id="CHEBI:43474"/>
        <dbReference type="ChEBI" id="CHEBI:57930"/>
        <dbReference type="ChEBI" id="CHEBI:173114"/>
        <dbReference type="EC" id="2.7.7.56"/>
    </reaction>
</comment>
<feature type="binding site" evidence="6">
    <location>
        <begin position="141"/>
        <end position="143"/>
    </location>
    <ligand>
        <name>phosphate</name>
        <dbReference type="ChEBI" id="CHEBI:43474"/>
        <note>substrate</note>
    </ligand>
</feature>
<keyword evidence="6 9" id="KW-0548">Nucleotidyltransferase</keyword>
<keyword evidence="2 6" id="KW-0698">rRNA processing</keyword>
<dbReference type="Pfam" id="PF03725">
    <property type="entry name" value="RNase_PH_C"/>
    <property type="match status" value="1"/>
</dbReference>
<organism evidence="9 10">
    <name type="scientific">Botrimarina mediterranea</name>
    <dbReference type="NCBI Taxonomy" id="2528022"/>
    <lineage>
        <taxon>Bacteria</taxon>
        <taxon>Pseudomonadati</taxon>
        <taxon>Planctomycetota</taxon>
        <taxon>Planctomycetia</taxon>
        <taxon>Pirellulales</taxon>
        <taxon>Lacipirellulaceae</taxon>
        <taxon>Botrimarina</taxon>
    </lineage>
</organism>
<evidence type="ECO:0000256" key="6">
    <source>
        <dbReference type="HAMAP-Rule" id="MF_00564"/>
    </source>
</evidence>
<evidence type="ECO:0000256" key="4">
    <source>
        <dbReference type="ARBA" id="ARBA00022694"/>
    </source>
</evidence>
<dbReference type="InterPro" id="IPR036345">
    <property type="entry name" value="ExoRNase_PH_dom2_sf"/>
</dbReference>
<dbReference type="AlphaFoldDB" id="A0A518K419"/>
<sequence>MVRVIGVWRRLLQLSHQQLNDMPRHDGRAANQLRPLKFKRGYASAAAGSVLVEWGGTIVLCTASVGTDVPPWLAGKGRGWVTAEYNMLPGSTSPRKARKPDGRSTEIQRIIGRSLRAGVDLTALGERTITVDCDVLRADGGTRTASITGGWVALRDAIASLTDETGAPAFAPTAIVGDGCPLRDTIAAVSVGLVNGEPALDLDYPEDSTAAVDMNVVATGAGELIEVQGGGEGTTFRRDQLSAMLDLAMEGLTKITATQLAA</sequence>
<dbReference type="InterPro" id="IPR050080">
    <property type="entry name" value="RNase_PH"/>
</dbReference>
<dbReference type="Pfam" id="PF01138">
    <property type="entry name" value="RNase_PH"/>
    <property type="match status" value="1"/>
</dbReference>
<dbReference type="InterPro" id="IPR015847">
    <property type="entry name" value="ExoRNase_PH_dom2"/>
</dbReference>
<evidence type="ECO:0000256" key="2">
    <source>
        <dbReference type="ARBA" id="ARBA00022552"/>
    </source>
</evidence>
<gene>
    <name evidence="6 9" type="primary">rph</name>
    <name evidence="9" type="ORF">Spa11_07240</name>
</gene>
<dbReference type="InterPro" id="IPR027408">
    <property type="entry name" value="PNPase/RNase_PH_dom_sf"/>
</dbReference>
<evidence type="ECO:0000256" key="1">
    <source>
        <dbReference type="ARBA" id="ARBA00006678"/>
    </source>
</evidence>
<dbReference type="EC" id="2.7.7.56" evidence="6"/>
<name>A0A518K419_9BACT</name>
<evidence type="ECO:0000256" key="5">
    <source>
        <dbReference type="ARBA" id="ARBA00022884"/>
    </source>
</evidence>
<keyword evidence="6 9" id="KW-0808">Transferase</keyword>
<evidence type="ECO:0000313" key="10">
    <source>
        <dbReference type="Proteomes" id="UP000316426"/>
    </source>
</evidence>
<dbReference type="GO" id="GO:0016075">
    <property type="term" value="P:rRNA catabolic process"/>
    <property type="evidence" value="ECO:0007669"/>
    <property type="project" value="UniProtKB-UniRule"/>
</dbReference>
<reference evidence="9 10" key="1">
    <citation type="submission" date="2019-02" db="EMBL/GenBank/DDBJ databases">
        <title>Deep-cultivation of Planctomycetes and their phenomic and genomic characterization uncovers novel biology.</title>
        <authorList>
            <person name="Wiegand S."/>
            <person name="Jogler M."/>
            <person name="Boedeker C."/>
            <person name="Pinto D."/>
            <person name="Vollmers J."/>
            <person name="Rivas-Marin E."/>
            <person name="Kohn T."/>
            <person name="Peeters S.H."/>
            <person name="Heuer A."/>
            <person name="Rast P."/>
            <person name="Oberbeckmann S."/>
            <person name="Bunk B."/>
            <person name="Jeske O."/>
            <person name="Meyerdierks A."/>
            <person name="Storesund J.E."/>
            <person name="Kallscheuer N."/>
            <person name="Luecker S."/>
            <person name="Lage O.M."/>
            <person name="Pohl T."/>
            <person name="Merkel B.J."/>
            <person name="Hornburger P."/>
            <person name="Mueller R.-W."/>
            <person name="Bruemmer F."/>
            <person name="Labrenz M."/>
            <person name="Spormann A.M."/>
            <person name="Op den Camp H."/>
            <person name="Overmann J."/>
            <person name="Amann R."/>
            <person name="Jetten M.S.M."/>
            <person name="Mascher T."/>
            <person name="Medema M.H."/>
            <person name="Devos D.P."/>
            <person name="Kaster A.-K."/>
            <person name="Ovreas L."/>
            <person name="Rohde M."/>
            <person name="Galperin M.Y."/>
            <person name="Jogler C."/>
        </authorList>
    </citation>
    <scope>NUCLEOTIDE SEQUENCE [LARGE SCALE GENOMIC DNA]</scope>
    <source>
        <strain evidence="9 10">Spa11</strain>
    </source>
</reference>
<dbReference type="KEGG" id="bmei:Spa11_07240"/>
<feature type="binding site" evidence="6">
    <location>
        <position position="103"/>
    </location>
    <ligand>
        <name>phosphate</name>
        <dbReference type="ChEBI" id="CHEBI:43474"/>
        <note>substrate</note>
    </ligand>
</feature>
<dbReference type="Proteomes" id="UP000316426">
    <property type="component" value="Chromosome"/>
</dbReference>
<dbReference type="GO" id="GO:0008033">
    <property type="term" value="P:tRNA processing"/>
    <property type="evidence" value="ECO:0007669"/>
    <property type="project" value="UniProtKB-UniRule"/>
</dbReference>
<dbReference type="GO" id="GO:0009022">
    <property type="term" value="F:tRNA nucleotidyltransferase activity"/>
    <property type="evidence" value="ECO:0007669"/>
    <property type="project" value="UniProtKB-UniRule"/>
</dbReference>
<evidence type="ECO:0000313" key="9">
    <source>
        <dbReference type="EMBL" id="QDV72546.1"/>
    </source>
</evidence>
<dbReference type="GO" id="GO:0031125">
    <property type="term" value="P:rRNA 3'-end processing"/>
    <property type="evidence" value="ECO:0007669"/>
    <property type="project" value="UniProtKB-ARBA"/>
</dbReference>
<dbReference type="InterPro" id="IPR020568">
    <property type="entry name" value="Ribosomal_Su5_D2-typ_SF"/>
</dbReference>
<keyword evidence="10" id="KW-1185">Reference proteome</keyword>